<gene>
    <name evidence="4" type="ORF">BACCIP111883_04383</name>
</gene>
<evidence type="ECO:0000259" key="3">
    <source>
        <dbReference type="PROSITE" id="PS50887"/>
    </source>
</evidence>
<evidence type="ECO:0000256" key="1">
    <source>
        <dbReference type="SAM" id="Coils"/>
    </source>
</evidence>
<evidence type="ECO:0000256" key="2">
    <source>
        <dbReference type="SAM" id="Phobius"/>
    </source>
</evidence>
<dbReference type="RefSeq" id="WP_230505126.1">
    <property type="nucleotide sequence ID" value="NZ_CAKJTJ010000054.1"/>
</dbReference>
<feature type="transmembrane region" description="Helical" evidence="2">
    <location>
        <begin position="142"/>
        <end position="160"/>
    </location>
</feature>
<organism evidence="4 5">
    <name type="scientific">Sutcliffiella rhizosphaerae</name>
    <dbReference type="NCBI Taxonomy" id="2880967"/>
    <lineage>
        <taxon>Bacteria</taxon>
        <taxon>Bacillati</taxon>
        <taxon>Bacillota</taxon>
        <taxon>Bacilli</taxon>
        <taxon>Bacillales</taxon>
        <taxon>Bacillaceae</taxon>
        <taxon>Sutcliffiella</taxon>
    </lineage>
</organism>
<dbReference type="Proteomes" id="UP000789833">
    <property type="component" value="Unassembled WGS sequence"/>
</dbReference>
<feature type="transmembrane region" description="Helical" evidence="2">
    <location>
        <begin position="90"/>
        <end position="110"/>
    </location>
</feature>
<feature type="transmembrane region" description="Helical" evidence="2">
    <location>
        <begin position="34"/>
        <end position="53"/>
    </location>
</feature>
<comment type="caution">
    <text evidence="4">The sequence shown here is derived from an EMBL/GenBank/DDBJ whole genome shotgun (WGS) entry which is preliminary data.</text>
</comment>
<sequence>MKFIYPFVAPKLDKQDAILLQQQLFQENLKRCKLFAKVVILFEIMLILMNISVEATLNFYLIMYLLLTFMSIVMLLHINRLEKNTATKTAVNNPILFSLVVFFLVWGAVITLYDQFGYGHIMAFAVNFMCVSILYHADNKAILGLYVLPIVVILIGLPFFQASKEVLMGHYINLMVFLFFCWLASRMLYTSYVSNFYHERLLLKTNKENEKINQELEDANSLLFELSNVDELTKVPNRRAFWRFIENGLSIRNIPRKLSLFVLDIDEFKQYNDTLGHLEGDRVLKEVAQELHTFIKNDSPNGMIARFGGEEFILAYFDIQVDEITTAERIRKKIEDLALPHPASTVASTVTVSIGGVTCSLEQIEEVNGYLTQADEALYQAKQKGRNCVEIF</sequence>
<dbReference type="PROSITE" id="PS50887">
    <property type="entry name" value="GGDEF"/>
    <property type="match status" value="1"/>
</dbReference>
<evidence type="ECO:0000313" key="5">
    <source>
        <dbReference type="Proteomes" id="UP000789833"/>
    </source>
</evidence>
<keyword evidence="2" id="KW-1133">Transmembrane helix</keyword>
<dbReference type="CDD" id="cd01949">
    <property type="entry name" value="GGDEF"/>
    <property type="match status" value="1"/>
</dbReference>
<dbReference type="Gene3D" id="3.30.70.270">
    <property type="match status" value="1"/>
</dbReference>
<feature type="domain" description="GGDEF" evidence="3">
    <location>
        <begin position="256"/>
        <end position="392"/>
    </location>
</feature>
<dbReference type="PANTHER" id="PTHR45138">
    <property type="entry name" value="REGULATORY COMPONENTS OF SENSORY TRANSDUCTION SYSTEM"/>
    <property type="match status" value="1"/>
</dbReference>
<keyword evidence="5" id="KW-1185">Reference proteome</keyword>
<name>A0ABM8YUB3_9BACI</name>
<dbReference type="PANTHER" id="PTHR45138:SF9">
    <property type="entry name" value="DIGUANYLATE CYCLASE DGCM-RELATED"/>
    <property type="match status" value="1"/>
</dbReference>
<reference evidence="4 5" key="1">
    <citation type="submission" date="2021-10" db="EMBL/GenBank/DDBJ databases">
        <authorList>
            <person name="Criscuolo A."/>
        </authorList>
    </citation>
    <scope>NUCLEOTIDE SEQUENCE [LARGE SCALE GENOMIC DNA]</scope>
    <source>
        <strain evidence="5">CIP 111883</strain>
    </source>
</reference>
<feature type="transmembrane region" description="Helical" evidence="2">
    <location>
        <begin position="59"/>
        <end position="78"/>
    </location>
</feature>
<dbReference type="InterPro" id="IPR043128">
    <property type="entry name" value="Rev_trsase/Diguanyl_cyclase"/>
</dbReference>
<dbReference type="SMART" id="SM00267">
    <property type="entry name" value="GGDEF"/>
    <property type="match status" value="1"/>
</dbReference>
<keyword evidence="2" id="KW-0812">Transmembrane</keyword>
<feature type="coiled-coil region" evidence="1">
    <location>
        <begin position="202"/>
        <end position="229"/>
    </location>
</feature>
<dbReference type="InterPro" id="IPR050469">
    <property type="entry name" value="Diguanylate_Cyclase"/>
</dbReference>
<keyword evidence="1" id="KW-0175">Coiled coil</keyword>
<dbReference type="NCBIfam" id="TIGR00254">
    <property type="entry name" value="GGDEF"/>
    <property type="match status" value="1"/>
</dbReference>
<dbReference type="SUPFAM" id="SSF55073">
    <property type="entry name" value="Nucleotide cyclase"/>
    <property type="match status" value="1"/>
</dbReference>
<dbReference type="EMBL" id="CAKJTJ010000054">
    <property type="protein sequence ID" value="CAG9623565.1"/>
    <property type="molecule type" value="Genomic_DNA"/>
</dbReference>
<feature type="transmembrane region" description="Helical" evidence="2">
    <location>
        <begin position="116"/>
        <end position="135"/>
    </location>
</feature>
<dbReference type="InterPro" id="IPR029787">
    <property type="entry name" value="Nucleotide_cyclase"/>
</dbReference>
<protein>
    <recommendedName>
        <fullName evidence="3">GGDEF domain-containing protein</fullName>
    </recommendedName>
</protein>
<evidence type="ECO:0000313" key="4">
    <source>
        <dbReference type="EMBL" id="CAG9623565.1"/>
    </source>
</evidence>
<dbReference type="InterPro" id="IPR000160">
    <property type="entry name" value="GGDEF_dom"/>
</dbReference>
<proteinExistence type="predicted"/>
<feature type="transmembrane region" description="Helical" evidence="2">
    <location>
        <begin position="166"/>
        <end position="184"/>
    </location>
</feature>
<accession>A0ABM8YUB3</accession>
<dbReference type="Pfam" id="PF00990">
    <property type="entry name" value="GGDEF"/>
    <property type="match status" value="1"/>
</dbReference>
<keyword evidence="2" id="KW-0472">Membrane</keyword>